<comment type="caution">
    <text evidence="1">The sequence shown here is derived from an EMBL/GenBank/DDBJ whole genome shotgun (WGS) entry which is preliminary data.</text>
</comment>
<dbReference type="EMBL" id="VUJX02000005">
    <property type="protein sequence ID" value="KAL0936743.1"/>
    <property type="molecule type" value="Genomic_DNA"/>
</dbReference>
<gene>
    <name evidence="1" type="ORF">CTRU02_208958</name>
</gene>
<organism evidence="1 2">
    <name type="scientific">Colletotrichum truncatum</name>
    <name type="common">Anthracnose fungus</name>
    <name type="synonym">Colletotrichum capsici</name>
    <dbReference type="NCBI Taxonomy" id="5467"/>
    <lineage>
        <taxon>Eukaryota</taxon>
        <taxon>Fungi</taxon>
        <taxon>Dikarya</taxon>
        <taxon>Ascomycota</taxon>
        <taxon>Pezizomycotina</taxon>
        <taxon>Sordariomycetes</taxon>
        <taxon>Hypocreomycetidae</taxon>
        <taxon>Glomerellales</taxon>
        <taxon>Glomerellaceae</taxon>
        <taxon>Colletotrichum</taxon>
        <taxon>Colletotrichum truncatum species complex</taxon>
    </lineage>
</organism>
<name>A0ACC3YXQ8_COLTU</name>
<dbReference type="Proteomes" id="UP000805649">
    <property type="component" value="Unassembled WGS sequence"/>
</dbReference>
<evidence type="ECO:0000313" key="1">
    <source>
        <dbReference type="EMBL" id="KAL0936743.1"/>
    </source>
</evidence>
<proteinExistence type="predicted"/>
<sequence>METAMSLYEEAHANPAGPGDSRPTALQIVKDQELEGKLKGKVFVITGTSSGIGIETARALSVTGATLYLTARNVSKARSNLVDVLNTNRVEIVEMNQESLQSVRDAAKEILAKTDRVNVLINNAGIMGIQTRQLTQDGNEMHFGVNHLSHFLLFQLLKPALLAAATPEFPSRVVNVSSSVHRIRGLNGSGNYNFSVENYDPTAAYAQSKTANIYMTNEIERRYGPSGIHATSLHPGVVDTSISKNLPKAQVDAILGMEKIQKMLKSPEQGAATTVWAAVGKEWATRGGIYLSDCAETSPEMEGSDLNDTRYHARHVFNPESEGKLWKDSLKLVGFEEDP</sequence>
<reference evidence="1 2" key="1">
    <citation type="journal article" date="2020" name="Phytopathology">
        <title>Genome Sequence Resources of Colletotrichum truncatum, C. plurivorum, C. musicola, and C. sojae: Four Species Pathogenic to Soybean (Glycine max).</title>
        <authorList>
            <person name="Rogerio F."/>
            <person name="Boufleur T.R."/>
            <person name="Ciampi-Guillardi M."/>
            <person name="Sukno S.A."/>
            <person name="Thon M.R."/>
            <person name="Massola Junior N.S."/>
            <person name="Baroncelli R."/>
        </authorList>
    </citation>
    <scope>NUCLEOTIDE SEQUENCE [LARGE SCALE GENOMIC DNA]</scope>
    <source>
        <strain evidence="1 2">CMES1059</strain>
    </source>
</reference>
<protein>
    <submittedName>
        <fullName evidence="1">Short-chain dehydrogenase</fullName>
    </submittedName>
</protein>
<keyword evidence="2" id="KW-1185">Reference proteome</keyword>
<accession>A0ACC3YXQ8</accession>
<evidence type="ECO:0000313" key="2">
    <source>
        <dbReference type="Proteomes" id="UP000805649"/>
    </source>
</evidence>